<comment type="similarity">
    <text evidence="1">Belongs to the R-transferase family.</text>
</comment>
<feature type="domain" description="N-end aminoacyl transferase N-terminal" evidence="5">
    <location>
        <begin position="13"/>
        <end position="89"/>
    </location>
</feature>
<name>A0A6A5WY85_9PLEO</name>
<dbReference type="OrthoDB" id="74183at2759"/>
<evidence type="ECO:0000256" key="4">
    <source>
        <dbReference type="ARBA" id="ARBA00023315"/>
    </source>
</evidence>
<proteinExistence type="inferred from homology"/>
<dbReference type="Pfam" id="PF04377">
    <property type="entry name" value="ATE_C"/>
    <property type="match status" value="1"/>
</dbReference>
<sequence>MSLLAPLGYSAESCGYCKDDNGVRTLNSRACYYFSSKSLSPEVYQLLVDRGWRRSGTVFYKPDNVRHCCPHHTIRLPVAEYTPTKDHRKAINKWNRYVLGDDYINEATKLYPKSKEEKARLRNTFDLTTAAHESEYGQIQRPPEPAHRFEVTLEPDTFTMEKYGLFKNYQQHVHHEKASETTPGSFKRFLCSSPLHAKTSSNDGKPQKLGSYHQCYRLDGRLIAMGVLDLLPHCVSGVYFVYHSDFEKWSFGKLSAMREIILASEGAYKYYYMGYYIHSCPKMRYKGEYQPSYILDSESYEWNLINGDLRKLLDSKRYVSMARERRLKETRSTDVLPNTTKDVTDDYSDYPLPTAAEGGEAVKRGMSLFDLKIPGLMTVDEIEEEIDLGQVAIKDLVAWDTGEVRKPQTFKGIIAELVACIGVDAAIDIVVDLT</sequence>
<keyword evidence="8" id="KW-1185">Reference proteome</keyword>
<feature type="domain" description="N-end rule aminoacyl transferase C-terminal" evidence="6">
    <location>
        <begin position="161"/>
        <end position="296"/>
    </location>
</feature>
<dbReference type="PANTHER" id="PTHR21367">
    <property type="entry name" value="ARGININE-TRNA-PROTEIN TRANSFERASE 1"/>
    <property type="match status" value="1"/>
</dbReference>
<evidence type="ECO:0000313" key="8">
    <source>
        <dbReference type="Proteomes" id="UP000799779"/>
    </source>
</evidence>
<accession>A0A6A5WY85</accession>
<dbReference type="InterPro" id="IPR007471">
    <property type="entry name" value="N-end_Aminoacyl_Trfase_N"/>
</dbReference>
<evidence type="ECO:0000313" key="7">
    <source>
        <dbReference type="EMBL" id="KAF2005121.1"/>
    </source>
</evidence>
<dbReference type="SUPFAM" id="SSF55729">
    <property type="entry name" value="Acyl-CoA N-acyltransferases (Nat)"/>
    <property type="match status" value="1"/>
</dbReference>
<evidence type="ECO:0000259" key="6">
    <source>
        <dbReference type="Pfam" id="PF04377"/>
    </source>
</evidence>
<protein>
    <recommendedName>
        <fullName evidence="2">arginyltransferase</fullName>
        <ecNumber evidence="2">2.3.2.8</ecNumber>
    </recommendedName>
</protein>
<evidence type="ECO:0000256" key="3">
    <source>
        <dbReference type="ARBA" id="ARBA00022679"/>
    </source>
</evidence>
<gene>
    <name evidence="7" type="ORF">P154DRAFT_542809</name>
</gene>
<dbReference type="EMBL" id="ML977564">
    <property type="protein sequence ID" value="KAF2005121.1"/>
    <property type="molecule type" value="Genomic_DNA"/>
</dbReference>
<dbReference type="GO" id="GO:0004057">
    <property type="term" value="F:arginyl-tRNA--protein transferase activity"/>
    <property type="evidence" value="ECO:0007669"/>
    <property type="project" value="UniProtKB-EC"/>
</dbReference>
<dbReference type="InterPro" id="IPR016181">
    <property type="entry name" value="Acyl_CoA_acyltransferase"/>
</dbReference>
<keyword evidence="3 7" id="KW-0808">Transferase</keyword>
<dbReference type="InterPro" id="IPR007472">
    <property type="entry name" value="N-end_Aminoacyl_Trfase_C"/>
</dbReference>
<dbReference type="Pfam" id="PF04376">
    <property type="entry name" value="ATE_N"/>
    <property type="match status" value="1"/>
</dbReference>
<evidence type="ECO:0000259" key="5">
    <source>
        <dbReference type="Pfam" id="PF04376"/>
    </source>
</evidence>
<organism evidence="7 8">
    <name type="scientific">Amniculicola lignicola CBS 123094</name>
    <dbReference type="NCBI Taxonomy" id="1392246"/>
    <lineage>
        <taxon>Eukaryota</taxon>
        <taxon>Fungi</taxon>
        <taxon>Dikarya</taxon>
        <taxon>Ascomycota</taxon>
        <taxon>Pezizomycotina</taxon>
        <taxon>Dothideomycetes</taxon>
        <taxon>Pleosporomycetidae</taxon>
        <taxon>Pleosporales</taxon>
        <taxon>Amniculicolaceae</taxon>
        <taxon>Amniculicola</taxon>
    </lineage>
</organism>
<reference evidence="7" key="1">
    <citation type="journal article" date="2020" name="Stud. Mycol.">
        <title>101 Dothideomycetes genomes: a test case for predicting lifestyles and emergence of pathogens.</title>
        <authorList>
            <person name="Haridas S."/>
            <person name="Albert R."/>
            <person name="Binder M."/>
            <person name="Bloem J."/>
            <person name="Labutti K."/>
            <person name="Salamov A."/>
            <person name="Andreopoulos B."/>
            <person name="Baker S."/>
            <person name="Barry K."/>
            <person name="Bills G."/>
            <person name="Bluhm B."/>
            <person name="Cannon C."/>
            <person name="Castanera R."/>
            <person name="Culley D."/>
            <person name="Daum C."/>
            <person name="Ezra D."/>
            <person name="Gonzalez J."/>
            <person name="Henrissat B."/>
            <person name="Kuo A."/>
            <person name="Liang C."/>
            <person name="Lipzen A."/>
            <person name="Lutzoni F."/>
            <person name="Magnuson J."/>
            <person name="Mondo S."/>
            <person name="Nolan M."/>
            <person name="Ohm R."/>
            <person name="Pangilinan J."/>
            <person name="Park H.-J."/>
            <person name="Ramirez L."/>
            <person name="Alfaro M."/>
            <person name="Sun H."/>
            <person name="Tritt A."/>
            <person name="Yoshinaga Y."/>
            <person name="Zwiers L.-H."/>
            <person name="Turgeon B."/>
            <person name="Goodwin S."/>
            <person name="Spatafora J."/>
            <person name="Crous P."/>
            <person name="Grigoriev I."/>
        </authorList>
    </citation>
    <scope>NUCLEOTIDE SEQUENCE</scope>
    <source>
        <strain evidence="7">CBS 123094</strain>
    </source>
</reference>
<dbReference type="GO" id="GO:0005737">
    <property type="term" value="C:cytoplasm"/>
    <property type="evidence" value="ECO:0007669"/>
    <property type="project" value="TreeGrafter"/>
</dbReference>
<keyword evidence="4" id="KW-0012">Acyltransferase</keyword>
<evidence type="ECO:0000256" key="2">
    <source>
        <dbReference type="ARBA" id="ARBA00012025"/>
    </source>
</evidence>
<dbReference type="Proteomes" id="UP000799779">
    <property type="component" value="Unassembled WGS sequence"/>
</dbReference>
<dbReference type="AlphaFoldDB" id="A0A6A5WY85"/>
<dbReference type="PANTHER" id="PTHR21367:SF1">
    <property type="entry name" value="ARGINYL-TRNA--PROTEIN TRANSFERASE 1"/>
    <property type="match status" value="1"/>
</dbReference>
<evidence type="ECO:0000256" key="1">
    <source>
        <dbReference type="ARBA" id="ARBA00009991"/>
    </source>
</evidence>
<dbReference type="InterPro" id="IPR030700">
    <property type="entry name" value="N-end_Aminoacyl_Trfase"/>
</dbReference>
<dbReference type="EC" id="2.3.2.8" evidence="2"/>